<dbReference type="PANTHER" id="PTHR43861:SF1">
    <property type="entry name" value="TRANS-ACONITATE 2-METHYLTRANSFERASE"/>
    <property type="match status" value="1"/>
</dbReference>
<dbReference type="STRING" id="48709.A0A1D2ML21"/>
<dbReference type="SUPFAM" id="SSF53335">
    <property type="entry name" value="S-adenosyl-L-methionine-dependent methyltransferases"/>
    <property type="match status" value="1"/>
</dbReference>
<dbReference type="GO" id="GO:0032259">
    <property type="term" value="P:methylation"/>
    <property type="evidence" value="ECO:0007669"/>
    <property type="project" value="UniProtKB-KW"/>
</dbReference>
<dbReference type="OrthoDB" id="8300214at2759"/>
<dbReference type="Pfam" id="PF13847">
    <property type="entry name" value="Methyltransf_31"/>
    <property type="match status" value="1"/>
</dbReference>
<sequence length="283" mass="32264">MQDPARCENNKASAQEIIDVFVPKLISSLRWNTGETVLDYGCGAGSTGFKCILPKVEEFQSKMYSVDVSAKMLAFAEENYPHELITYGVGDILDKFPFENVKFDKIFAVNVFHYIRDMKKALAGFHKILKPGGKIGFITIPANYILFQAYQKLAANPTWKQYMEEYDSFYPIWSKFAEGQEESGMKELMESSGFRVSTVEFLHRNYHFQSTDSFLDIVLALNPCLDHIPMELHGAFKEEIKEIFTRADGVSLDSKTVDVKYQLCWGVVVKVEKVEQFDSNSNS</sequence>
<protein>
    <submittedName>
        <fullName evidence="2">Juvenile hormone acid O-methyltransferase</fullName>
    </submittedName>
</protein>
<evidence type="ECO:0000259" key="1">
    <source>
        <dbReference type="Pfam" id="PF13847"/>
    </source>
</evidence>
<dbReference type="GO" id="GO:0008168">
    <property type="term" value="F:methyltransferase activity"/>
    <property type="evidence" value="ECO:0007669"/>
    <property type="project" value="UniProtKB-KW"/>
</dbReference>
<comment type="caution">
    <text evidence="2">The sequence shown here is derived from an EMBL/GenBank/DDBJ whole genome shotgun (WGS) entry which is preliminary data.</text>
</comment>
<proteinExistence type="predicted"/>
<dbReference type="EMBL" id="LJIJ01000952">
    <property type="protein sequence ID" value="ODM93581.1"/>
    <property type="molecule type" value="Genomic_DNA"/>
</dbReference>
<keyword evidence="2" id="KW-0808">Transferase</keyword>
<name>A0A1D2ML21_ORCCI</name>
<keyword evidence="2" id="KW-0489">Methyltransferase</keyword>
<dbReference type="OMA" id="NLKARIC"/>
<organism evidence="2 3">
    <name type="scientific">Orchesella cincta</name>
    <name type="common">Springtail</name>
    <name type="synonym">Podura cincta</name>
    <dbReference type="NCBI Taxonomy" id="48709"/>
    <lineage>
        <taxon>Eukaryota</taxon>
        <taxon>Metazoa</taxon>
        <taxon>Ecdysozoa</taxon>
        <taxon>Arthropoda</taxon>
        <taxon>Hexapoda</taxon>
        <taxon>Collembola</taxon>
        <taxon>Entomobryomorpha</taxon>
        <taxon>Entomobryoidea</taxon>
        <taxon>Orchesellidae</taxon>
        <taxon>Orchesellinae</taxon>
        <taxon>Orchesella</taxon>
    </lineage>
</organism>
<dbReference type="Gene3D" id="3.40.50.150">
    <property type="entry name" value="Vaccinia Virus protein VP39"/>
    <property type="match status" value="1"/>
</dbReference>
<dbReference type="AlphaFoldDB" id="A0A1D2ML21"/>
<reference evidence="2 3" key="1">
    <citation type="journal article" date="2016" name="Genome Biol. Evol.">
        <title>Gene Family Evolution Reflects Adaptation to Soil Environmental Stressors in the Genome of the Collembolan Orchesella cincta.</title>
        <authorList>
            <person name="Faddeeva-Vakhrusheva A."/>
            <person name="Derks M.F."/>
            <person name="Anvar S.Y."/>
            <person name="Agamennone V."/>
            <person name="Suring W."/>
            <person name="Smit S."/>
            <person name="van Straalen N.M."/>
            <person name="Roelofs D."/>
        </authorList>
    </citation>
    <scope>NUCLEOTIDE SEQUENCE [LARGE SCALE GENOMIC DNA]</scope>
    <source>
        <tissue evidence="2">Mixed pool</tissue>
    </source>
</reference>
<dbReference type="CDD" id="cd02440">
    <property type="entry name" value="AdoMet_MTases"/>
    <property type="match status" value="1"/>
</dbReference>
<feature type="domain" description="Methyltransferase" evidence="1">
    <location>
        <begin position="34"/>
        <end position="151"/>
    </location>
</feature>
<dbReference type="InterPro" id="IPR029063">
    <property type="entry name" value="SAM-dependent_MTases_sf"/>
</dbReference>
<dbReference type="Proteomes" id="UP000094527">
    <property type="component" value="Unassembled WGS sequence"/>
</dbReference>
<dbReference type="PANTHER" id="PTHR43861">
    <property type="entry name" value="TRANS-ACONITATE 2-METHYLTRANSFERASE-RELATED"/>
    <property type="match status" value="1"/>
</dbReference>
<evidence type="ECO:0000313" key="2">
    <source>
        <dbReference type="EMBL" id="ODM93581.1"/>
    </source>
</evidence>
<dbReference type="InterPro" id="IPR025714">
    <property type="entry name" value="Methyltranfer_dom"/>
</dbReference>
<keyword evidence="3" id="KW-1185">Reference proteome</keyword>
<accession>A0A1D2ML21</accession>
<gene>
    <name evidence="2" type="ORF">Ocin01_13098</name>
</gene>
<evidence type="ECO:0000313" key="3">
    <source>
        <dbReference type="Proteomes" id="UP000094527"/>
    </source>
</evidence>